<dbReference type="Proteomes" id="UP001251085">
    <property type="component" value="Unassembled WGS sequence"/>
</dbReference>
<feature type="signal peptide" evidence="1">
    <location>
        <begin position="1"/>
        <end position="23"/>
    </location>
</feature>
<dbReference type="RefSeq" id="WP_311761759.1">
    <property type="nucleotide sequence ID" value="NZ_JAVRQI010000030.1"/>
</dbReference>
<gene>
    <name evidence="2" type="ORF">RM190_22680</name>
</gene>
<sequence length="186" mass="20672">MQLSTGIKAFAVMLIAVPSGSPAYPIDCAILLCLAGGFPASTECTPAKVEMIRRITPFPVEPPLQLWNCPMGGGGGLPTGEGPRQLPPEVRAYRDAIELYHIDYSQKRGGGDMHIRDRSRQGRYDVAGNLSWSKMEMREAPSWIFAVTGGDEQKVKSGFGTIMFWRGVLMRWRDYQGKTSEEWVPY</sequence>
<keyword evidence="1" id="KW-0732">Signal</keyword>
<dbReference type="EMBL" id="JAVRQI010000030">
    <property type="protein sequence ID" value="MDT1064679.1"/>
    <property type="molecule type" value="Genomic_DNA"/>
</dbReference>
<protein>
    <submittedName>
        <fullName evidence="2">Uncharacterized protein</fullName>
    </submittedName>
</protein>
<reference evidence="3" key="1">
    <citation type="submission" date="2023-07" db="EMBL/GenBank/DDBJ databases">
        <title>Characterization of two Paracoccaceae strains isolated from Phycosphere and proposal of Xinfangfangia lacusdiani sp. nov.</title>
        <authorList>
            <person name="Deng Y."/>
            <person name="Zhang Y.Q."/>
        </authorList>
    </citation>
    <scope>NUCLEOTIDE SEQUENCE [LARGE SCALE GENOMIC DNA]</scope>
    <source>
        <strain evidence="3">CPCC 101403</strain>
    </source>
</reference>
<evidence type="ECO:0000313" key="2">
    <source>
        <dbReference type="EMBL" id="MDT1064679.1"/>
    </source>
</evidence>
<keyword evidence="3" id="KW-1185">Reference proteome</keyword>
<feature type="chain" id="PRO_5047494451" evidence="1">
    <location>
        <begin position="24"/>
        <end position="186"/>
    </location>
</feature>
<name>A0ABU3EKA6_9RHOB</name>
<organism evidence="2 3">
    <name type="scientific">Paracoccus broussonetiae</name>
    <dbReference type="NCBI Taxonomy" id="3075834"/>
    <lineage>
        <taxon>Bacteria</taxon>
        <taxon>Pseudomonadati</taxon>
        <taxon>Pseudomonadota</taxon>
        <taxon>Alphaproteobacteria</taxon>
        <taxon>Rhodobacterales</taxon>
        <taxon>Paracoccaceae</taxon>
        <taxon>Paracoccus</taxon>
    </lineage>
</organism>
<evidence type="ECO:0000313" key="3">
    <source>
        <dbReference type="Proteomes" id="UP001251085"/>
    </source>
</evidence>
<proteinExistence type="predicted"/>
<comment type="caution">
    <text evidence="2">The sequence shown here is derived from an EMBL/GenBank/DDBJ whole genome shotgun (WGS) entry which is preliminary data.</text>
</comment>
<evidence type="ECO:0000256" key="1">
    <source>
        <dbReference type="SAM" id="SignalP"/>
    </source>
</evidence>
<accession>A0ABU3EKA6</accession>